<protein>
    <submittedName>
        <fullName evidence="2">N-acetyltransferase</fullName>
    </submittedName>
</protein>
<dbReference type="SUPFAM" id="SSF55729">
    <property type="entry name" value="Acyl-CoA N-acyltransferases (Nat)"/>
    <property type="match status" value="1"/>
</dbReference>
<name>A0A9X1SDX5_9MICC</name>
<dbReference type="Proteomes" id="UP001139158">
    <property type="component" value="Unassembled WGS sequence"/>
</dbReference>
<feature type="domain" description="N-acetyltransferase" evidence="1">
    <location>
        <begin position="18"/>
        <end position="108"/>
    </location>
</feature>
<evidence type="ECO:0000313" key="3">
    <source>
        <dbReference type="Proteomes" id="UP001139158"/>
    </source>
</evidence>
<dbReference type="PROSITE" id="PS51729">
    <property type="entry name" value="GNAT_YJDJ"/>
    <property type="match status" value="1"/>
</dbReference>
<reference evidence="2" key="1">
    <citation type="submission" date="2021-10" db="EMBL/GenBank/DDBJ databases">
        <title>Novel species in genus Arthrobacter.</title>
        <authorList>
            <person name="Liu Y."/>
        </authorList>
    </citation>
    <scope>NUCLEOTIDE SEQUENCE</scope>
    <source>
        <strain evidence="2">Zg-Y453</strain>
    </source>
</reference>
<dbReference type="Gene3D" id="3.40.630.30">
    <property type="match status" value="1"/>
</dbReference>
<gene>
    <name evidence="2" type="ORF">LJ757_15530</name>
</gene>
<sequence>MTQELTDSTGVSVTVTVAPAGLLGAYIVSVDGVHAGRADFIDPPGPEDERIVFHTEVDEQFAGRGLAGLLLGEVLMDITRRNLTLVPVCPLFGRHLKKHGDEFRAGGGMFRLPRPADFAAVTRAGS</sequence>
<dbReference type="Pfam" id="PF14542">
    <property type="entry name" value="Acetyltransf_CG"/>
    <property type="match status" value="1"/>
</dbReference>
<evidence type="ECO:0000313" key="2">
    <source>
        <dbReference type="EMBL" id="MCC3299202.1"/>
    </source>
</evidence>
<dbReference type="InterPro" id="IPR031165">
    <property type="entry name" value="GNAT_YJDJ"/>
</dbReference>
<dbReference type="AlphaFoldDB" id="A0A9X1SDX5"/>
<dbReference type="RefSeq" id="WP_227897178.1">
    <property type="nucleotide sequence ID" value="NZ_CP099466.1"/>
</dbReference>
<comment type="caution">
    <text evidence="2">The sequence shown here is derived from an EMBL/GenBank/DDBJ whole genome shotgun (WGS) entry which is preliminary data.</text>
</comment>
<proteinExistence type="predicted"/>
<keyword evidence="3" id="KW-1185">Reference proteome</keyword>
<organism evidence="2 3">
    <name type="scientific">Arthrobacter caoxuetaonis</name>
    <dbReference type="NCBI Taxonomy" id="2886935"/>
    <lineage>
        <taxon>Bacteria</taxon>
        <taxon>Bacillati</taxon>
        <taxon>Actinomycetota</taxon>
        <taxon>Actinomycetes</taxon>
        <taxon>Micrococcales</taxon>
        <taxon>Micrococcaceae</taxon>
        <taxon>Arthrobacter</taxon>
    </lineage>
</organism>
<dbReference type="EMBL" id="JAJFZV010000016">
    <property type="protein sequence ID" value="MCC3299202.1"/>
    <property type="molecule type" value="Genomic_DNA"/>
</dbReference>
<evidence type="ECO:0000259" key="1">
    <source>
        <dbReference type="PROSITE" id="PS51729"/>
    </source>
</evidence>
<dbReference type="InterPro" id="IPR016181">
    <property type="entry name" value="Acyl_CoA_acyltransferase"/>
</dbReference>
<accession>A0A9X1SDX5</accession>